<dbReference type="AlphaFoldDB" id="A0A1G5ZI87"/>
<reference evidence="2 3" key="1">
    <citation type="submission" date="2016-10" db="EMBL/GenBank/DDBJ databases">
        <authorList>
            <person name="de Groot N.N."/>
        </authorList>
    </citation>
    <scope>NUCLEOTIDE SEQUENCE [LARGE SCALE GENOMIC DNA]</scope>
    <source>
        <strain evidence="2 3">CGMCC 1.12097</strain>
    </source>
</reference>
<evidence type="ECO:0000313" key="3">
    <source>
        <dbReference type="Proteomes" id="UP000198588"/>
    </source>
</evidence>
<feature type="compositionally biased region" description="Low complexity" evidence="1">
    <location>
        <begin position="50"/>
        <end position="67"/>
    </location>
</feature>
<gene>
    <name evidence="2" type="ORF">SAMN02927914_05150</name>
</gene>
<organism evidence="2 3">
    <name type="scientific">Mesorhizobium qingshengii</name>
    <dbReference type="NCBI Taxonomy" id="1165689"/>
    <lineage>
        <taxon>Bacteria</taxon>
        <taxon>Pseudomonadati</taxon>
        <taxon>Pseudomonadota</taxon>
        <taxon>Alphaproteobacteria</taxon>
        <taxon>Hyphomicrobiales</taxon>
        <taxon>Phyllobacteriaceae</taxon>
        <taxon>Mesorhizobium</taxon>
    </lineage>
</organism>
<name>A0A1G5ZI87_9HYPH</name>
<feature type="region of interest" description="Disordered" evidence="1">
    <location>
        <begin position="1"/>
        <end position="71"/>
    </location>
</feature>
<sequence>MAQKARKPAPAKGKATQSKAGAGPAIAERSKDAAKPTFGKAAPRKVVPGAAKATAKAAKPKKPANANDSLTGSAMRTARATANVAAGAVVIAARGAASLAASVMGKGGSKAKAKAK</sequence>
<dbReference type="Proteomes" id="UP000198588">
    <property type="component" value="Unassembled WGS sequence"/>
</dbReference>
<evidence type="ECO:0000256" key="1">
    <source>
        <dbReference type="SAM" id="MobiDB-lite"/>
    </source>
</evidence>
<accession>A0A1G5ZI87</accession>
<dbReference type="EMBL" id="FMXM01000020">
    <property type="protein sequence ID" value="SDA94305.1"/>
    <property type="molecule type" value="Genomic_DNA"/>
</dbReference>
<dbReference type="OrthoDB" id="8098486at2"/>
<evidence type="ECO:0000313" key="2">
    <source>
        <dbReference type="EMBL" id="SDA94305.1"/>
    </source>
</evidence>
<protein>
    <submittedName>
        <fullName evidence="2">Uncharacterized protein</fullName>
    </submittedName>
</protein>
<dbReference type="RefSeq" id="WP_091584056.1">
    <property type="nucleotide sequence ID" value="NZ_FMXM01000020.1"/>
</dbReference>
<proteinExistence type="predicted"/>